<evidence type="ECO:0000256" key="1">
    <source>
        <dbReference type="SAM" id="MobiDB-lite"/>
    </source>
</evidence>
<dbReference type="GeneID" id="17297247"/>
<dbReference type="EMBL" id="JH993030">
    <property type="protein sequence ID" value="EKX40618.1"/>
    <property type="molecule type" value="Genomic_DNA"/>
</dbReference>
<evidence type="ECO:0000313" key="4">
    <source>
        <dbReference type="Proteomes" id="UP000011087"/>
    </source>
</evidence>
<accession>L1IWH4</accession>
<evidence type="ECO:0000313" key="3">
    <source>
        <dbReference type="EnsemblProtists" id="EKX40618"/>
    </source>
</evidence>
<evidence type="ECO:0000313" key="2">
    <source>
        <dbReference type="EMBL" id="EKX40618.1"/>
    </source>
</evidence>
<gene>
    <name evidence="2" type="ORF">GUITHDRAFT_164652</name>
</gene>
<dbReference type="AlphaFoldDB" id="L1IWH4"/>
<feature type="region of interest" description="Disordered" evidence="1">
    <location>
        <begin position="1"/>
        <end position="50"/>
    </location>
</feature>
<reference evidence="4" key="2">
    <citation type="submission" date="2012-11" db="EMBL/GenBank/DDBJ databases">
        <authorList>
            <person name="Kuo A."/>
            <person name="Curtis B.A."/>
            <person name="Tanifuji G."/>
            <person name="Burki F."/>
            <person name="Gruber A."/>
            <person name="Irimia M."/>
            <person name="Maruyama S."/>
            <person name="Arias M.C."/>
            <person name="Ball S.G."/>
            <person name="Gile G.H."/>
            <person name="Hirakawa Y."/>
            <person name="Hopkins J.F."/>
            <person name="Rensing S.A."/>
            <person name="Schmutz J."/>
            <person name="Symeonidi A."/>
            <person name="Elias M."/>
            <person name="Eveleigh R.J."/>
            <person name="Herman E.K."/>
            <person name="Klute M.J."/>
            <person name="Nakayama T."/>
            <person name="Obornik M."/>
            <person name="Reyes-Prieto A."/>
            <person name="Armbrust E.V."/>
            <person name="Aves S.J."/>
            <person name="Beiko R.G."/>
            <person name="Coutinho P."/>
            <person name="Dacks J.B."/>
            <person name="Durnford D.G."/>
            <person name="Fast N.M."/>
            <person name="Green B.R."/>
            <person name="Grisdale C."/>
            <person name="Hempe F."/>
            <person name="Henrissat B."/>
            <person name="Hoppner M.P."/>
            <person name="Ishida K.-I."/>
            <person name="Kim E."/>
            <person name="Koreny L."/>
            <person name="Kroth P.G."/>
            <person name="Liu Y."/>
            <person name="Malik S.-B."/>
            <person name="Maier U.G."/>
            <person name="McRose D."/>
            <person name="Mock T."/>
            <person name="Neilson J.A."/>
            <person name="Onodera N.T."/>
            <person name="Poole A.M."/>
            <person name="Pritham E.J."/>
            <person name="Richards T.A."/>
            <person name="Rocap G."/>
            <person name="Roy S.W."/>
            <person name="Sarai C."/>
            <person name="Schaack S."/>
            <person name="Shirato S."/>
            <person name="Slamovits C.H."/>
            <person name="Spencer D.F."/>
            <person name="Suzuki S."/>
            <person name="Worden A.Z."/>
            <person name="Zauner S."/>
            <person name="Barry K."/>
            <person name="Bell C."/>
            <person name="Bharti A.K."/>
            <person name="Crow J.A."/>
            <person name="Grimwood J."/>
            <person name="Kramer R."/>
            <person name="Lindquist E."/>
            <person name="Lucas S."/>
            <person name="Salamov A."/>
            <person name="McFadden G.I."/>
            <person name="Lane C.E."/>
            <person name="Keeling P.J."/>
            <person name="Gray M.W."/>
            <person name="Grigoriev I.V."/>
            <person name="Archibald J.M."/>
        </authorList>
    </citation>
    <scope>NUCLEOTIDE SEQUENCE</scope>
    <source>
        <strain evidence="4">CCMP2712</strain>
    </source>
</reference>
<reference evidence="3" key="3">
    <citation type="submission" date="2016-03" db="UniProtKB">
        <authorList>
            <consortium name="EnsemblProtists"/>
        </authorList>
    </citation>
    <scope>IDENTIFICATION</scope>
</reference>
<sequence>MKSSRSWSGTDDEAGPSSFSASYMPRMDEDDGKKSGLRTRTLSDADSPCMPEGQDGLARMYVLDKLTSLGPRPAMNPLGQKLGAATKPLGKFDPHSGKWFRSFAIDSSVVGELSLQEVVELFSCEHLRYRPEGHTGVVLNLVLNEFNVMCIGDTHVQVDELYNDAMLKLQERMDKMQGGKLPSQACSEGPVMDSVAGISLIRNEGKQSLEDRQVQFNETAGVSLLSAVDQADSKPLRATGSIAGMTLFAETVEDEESDALNSADVSNLIQSVRQKCASFTKYLQSFDSAVNDETCIESCGMTLFKMEEDTFVQEPVEVAEDLHAVSSCGITLFQSPSANMSSNVVAVDSQAGMT</sequence>
<dbReference type="RefSeq" id="XP_005827598.1">
    <property type="nucleotide sequence ID" value="XM_005827541.1"/>
</dbReference>
<dbReference type="PaxDb" id="55529-EKX40618"/>
<dbReference type="KEGG" id="gtt:GUITHDRAFT_164652"/>
<reference evidence="2 4" key="1">
    <citation type="journal article" date="2012" name="Nature">
        <title>Algal genomes reveal evolutionary mosaicism and the fate of nucleomorphs.</title>
        <authorList>
            <consortium name="DOE Joint Genome Institute"/>
            <person name="Curtis B.A."/>
            <person name="Tanifuji G."/>
            <person name="Burki F."/>
            <person name="Gruber A."/>
            <person name="Irimia M."/>
            <person name="Maruyama S."/>
            <person name="Arias M.C."/>
            <person name="Ball S.G."/>
            <person name="Gile G.H."/>
            <person name="Hirakawa Y."/>
            <person name="Hopkins J.F."/>
            <person name="Kuo A."/>
            <person name="Rensing S.A."/>
            <person name="Schmutz J."/>
            <person name="Symeonidi A."/>
            <person name="Elias M."/>
            <person name="Eveleigh R.J."/>
            <person name="Herman E.K."/>
            <person name="Klute M.J."/>
            <person name="Nakayama T."/>
            <person name="Obornik M."/>
            <person name="Reyes-Prieto A."/>
            <person name="Armbrust E.V."/>
            <person name="Aves S.J."/>
            <person name="Beiko R.G."/>
            <person name="Coutinho P."/>
            <person name="Dacks J.B."/>
            <person name="Durnford D.G."/>
            <person name="Fast N.M."/>
            <person name="Green B.R."/>
            <person name="Grisdale C.J."/>
            <person name="Hempel F."/>
            <person name="Henrissat B."/>
            <person name="Hoppner M.P."/>
            <person name="Ishida K."/>
            <person name="Kim E."/>
            <person name="Koreny L."/>
            <person name="Kroth P.G."/>
            <person name="Liu Y."/>
            <person name="Malik S.B."/>
            <person name="Maier U.G."/>
            <person name="McRose D."/>
            <person name="Mock T."/>
            <person name="Neilson J.A."/>
            <person name="Onodera N.T."/>
            <person name="Poole A.M."/>
            <person name="Pritham E.J."/>
            <person name="Richards T.A."/>
            <person name="Rocap G."/>
            <person name="Roy S.W."/>
            <person name="Sarai C."/>
            <person name="Schaack S."/>
            <person name="Shirato S."/>
            <person name="Slamovits C.H."/>
            <person name="Spencer D.F."/>
            <person name="Suzuki S."/>
            <person name="Worden A.Z."/>
            <person name="Zauner S."/>
            <person name="Barry K."/>
            <person name="Bell C."/>
            <person name="Bharti A.K."/>
            <person name="Crow J.A."/>
            <person name="Grimwood J."/>
            <person name="Kramer R."/>
            <person name="Lindquist E."/>
            <person name="Lucas S."/>
            <person name="Salamov A."/>
            <person name="McFadden G.I."/>
            <person name="Lane C.E."/>
            <person name="Keeling P.J."/>
            <person name="Gray M.W."/>
            <person name="Grigoriev I.V."/>
            <person name="Archibald J.M."/>
        </authorList>
    </citation>
    <scope>NUCLEOTIDE SEQUENCE</scope>
    <source>
        <strain evidence="2 4">CCMP2712</strain>
    </source>
</reference>
<organism evidence="2">
    <name type="scientific">Guillardia theta (strain CCMP2712)</name>
    <name type="common">Cryptophyte</name>
    <dbReference type="NCBI Taxonomy" id="905079"/>
    <lineage>
        <taxon>Eukaryota</taxon>
        <taxon>Cryptophyceae</taxon>
        <taxon>Pyrenomonadales</taxon>
        <taxon>Geminigeraceae</taxon>
        <taxon>Guillardia</taxon>
    </lineage>
</organism>
<keyword evidence="4" id="KW-1185">Reference proteome</keyword>
<feature type="non-terminal residue" evidence="2">
    <location>
        <position position="1"/>
    </location>
</feature>
<dbReference type="HOGENOM" id="CLU_784357_0_0_1"/>
<dbReference type="EnsemblProtists" id="EKX40618">
    <property type="protein sequence ID" value="EKX40618"/>
    <property type="gene ID" value="GUITHDRAFT_164652"/>
</dbReference>
<name>L1IWH4_GUITC</name>
<dbReference type="Proteomes" id="UP000011087">
    <property type="component" value="Unassembled WGS sequence"/>
</dbReference>
<proteinExistence type="predicted"/>
<protein>
    <submittedName>
        <fullName evidence="2 3">Uncharacterized protein</fullName>
    </submittedName>
</protein>